<proteinExistence type="predicted"/>
<keyword evidence="1" id="KW-0812">Transmembrane</keyword>
<feature type="transmembrane region" description="Helical" evidence="1">
    <location>
        <begin position="71"/>
        <end position="88"/>
    </location>
</feature>
<dbReference type="InterPro" id="IPR053150">
    <property type="entry name" value="Teicoplanin_resist-assoc"/>
</dbReference>
<name>A0AA87DSL9_9BACL</name>
<sequence>MKSFLNSRKLTVFLFFVYLFILTWVIVAKMDWNLLLSSNISWINNPRVLLYPGVTWRTINLVPYRFGNFDIVEVLLNIIFFIPFSFYIKILYPKSSGLSAIILGFILSLIYESTQYILTIGFPDITDLIDNTLGACIGVIIINIISLIFKEKLRLYMNFILILLSGYIIYEIINIVS</sequence>
<dbReference type="AlphaFoldDB" id="A0AA87DSL9"/>
<evidence type="ECO:0000313" key="4">
    <source>
        <dbReference type="Proteomes" id="UP000004773"/>
    </source>
</evidence>
<reference evidence="3 4" key="1">
    <citation type="submission" date="2011-03" db="EMBL/GenBank/DDBJ databases">
        <title>The Genome Sequence of Gemella haemolysans M341.</title>
        <authorList>
            <consortium name="The Broad Institute Genome Sequencing Platform"/>
            <consortium name="The Broad Institute Genome Sequencing Center for Infectious Disease"/>
            <person name="Earl A."/>
            <person name="Ward D."/>
            <person name="Feldgarden M."/>
            <person name="Gevers D."/>
            <person name="Sibley C.D."/>
            <person name="Field T.R."/>
            <person name="Grinwis M."/>
            <person name="Eshaghurshan C.S."/>
            <person name="Surette M.G."/>
            <person name="Young S.K."/>
            <person name="Zeng Q."/>
            <person name="Gargeya S."/>
            <person name="Fitzgerald M."/>
            <person name="Haas B."/>
            <person name="Abouelleil A."/>
            <person name="Alvarado L."/>
            <person name="Arachchi H.M."/>
            <person name="Berlin A."/>
            <person name="Brown A."/>
            <person name="Chapman S.B."/>
            <person name="Chen Z."/>
            <person name="Dunbar C."/>
            <person name="Freedman E."/>
            <person name="Gearin G."/>
            <person name="Gellesch M."/>
            <person name="Goldberg J."/>
            <person name="Griggs A."/>
            <person name="Gujja S."/>
            <person name="Heilman E.R."/>
            <person name="Heiman D."/>
            <person name="Howarth C."/>
            <person name="Larson L."/>
            <person name="Lui A."/>
            <person name="MacDonald P.J.P."/>
            <person name="Mehta T."/>
            <person name="Montmayeur A."/>
            <person name="Murphy C."/>
            <person name="Neiman D."/>
            <person name="Pearson M."/>
            <person name="Priest M."/>
            <person name="Roberts A."/>
            <person name="Saif S."/>
            <person name="Shea T."/>
            <person name="Shenoy N."/>
            <person name="Sisk P."/>
            <person name="Stolte C."/>
            <person name="Sykes S."/>
            <person name="White J."/>
            <person name="Yandava C."/>
            <person name="Wortman J."/>
            <person name="Nusbaum C."/>
            <person name="Birren B."/>
        </authorList>
    </citation>
    <scope>NUCLEOTIDE SEQUENCE [LARGE SCALE GENOMIC DNA]</scope>
    <source>
        <strain evidence="3 4">M341</strain>
    </source>
</reference>
<keyword evidence="1" id="KW-1133">Transmembrane helix</keyword>
<comment type="caution">
    <text evidence="3">The sequence shown here is derived from an EMBL/GenBank/DDBJ whole genome shotgun (WGS) entry which is preliminary data.</text>
</comment>
<feature type="transmembrane region" description="Helical" evidence="1">
    <location>
        <begin position="12"/>
        <end position="30"/>
    </location>
</feature>
<evidence type="ECO:0000256" key="1">
    <source>
        <dbReference type="SAM" id="Phobius"/>
    </source>
</evidence>
<dbReference type="Proteomes" id="UP000004773">
    <property type="component" value="Unassembled WGS sequence"/>
</dbReference>
<feature type="transmembrane region" description="Helical" evidence="1">
    <location>
        <begin position="100"/>
        <end position="122"/>
    </location>
</feature>
<dbReference type="InterPro" id="IPR006976">
    <property type="entry name" value="VanZ-like"/>
</dbReference>
<protein>
    <recommendedName>
        <fullName evidence="2">VanZ-like domain-containing protein</fullName>
    </recommendedName>
</protein>
<dbReference type="Pfam" id="PF04892">
    <property type="entry name" value="VanZ"/>
    <property type="match status" value="1"/>
</dbReference>
<dbReference type="EMBL" id="ACRO01000003">
    <property type="protein sequence ID" value="EGF87352.1"/>
    <property type="molecule type" value="Genomic_DNA"/>
</dbReference>
<evidence type="ECO:0000259" key="2">
    <source>
        <dbReference type="Pfam" id="PF04892"/>
    </source>
</evidence>
<feature type="transmembrane region" description="Helical" evidence="1">
    <location>
        <begin position="128"/>
        <end position="149"/>
    </location>
</feature>
<accession>A0AA87DSL9</accession>
<feature type="domain" description="VanZ-like" evidence="2">
    <location>
        <begin position="15"/>
        <end position="145"/>
    </location>
</feature>
<feature type="transmembrane region" description="Helical" evidence="1">
    <location>
        <begin position="156"/>
        <end position="176"/>
    </location>
</feature>
<dbReference type="PANTHER" id="PTHR36834:SF2">
    <property type="entry name" value="MEMBRANE PROTEIN"/>
    <property type="match status" value="1"/>
</dbReference>
<gene>
    <name evidence="3" type="ORF">HMPREF0428_00227</name>
</gene>
<keyword evidence="1" id="KW-0472">Membrane</keyword>
<dbReference type="PANTHER" id="PTHR36834">
    <property type="entry name" value="MEMBRANE PROTEIN-RELATED"/>
    <property type="match status" value="1"/>
</dbReference>
<organism evidence="3 4">
    <name type="scientific">Gemella haemolysans M341</name>
    <dbReference type="NCBI Taxonomy" id="562981"/>
    <lineage>
        <taxon>Bacteria</taxon>
        <taxon>Bacillati</taxon>
        <taxon>Bacillota</taxon>
        <taxon>Bacilli</taxon>
        <taxon>Bacillales</taxon>
        <taxon>Gemellaceae</taxon>
        <taxon>Gemella</taxon>
    </lineage>
</organism>
<dbReference type="RefSeq" id="WP_003146059.1">
    <property type="nucleotide sequence ID" value="NZ_GL883582.1"/>
</dbReference>
<evidence type="ECO:0000313" key="3">
    <source>
        <dbReference type="EMBL" id="EGF87352.1"/>
    </source>
</evidence>